<dbReference type="PANTHER" id="PTHR37464">
    <property type="entry name" value="BLL2463 PROTEIN"/>
    <property type="match status" value="1"/>
</dbReference>
<evidence type="ECO:0000256" key="1">
    <source>
        <dbReference type="SAM" id="Phobius"/>
    </source>
</evidence>
<dbReference type="PANTHER" id="PTHR37464:SF1">
    <property type="entry name" value="BLL2463 PROTEIN"/>
    <property type="match status" value="1"/>
</dbReference>
<organism evidence="3 4">
    <name type="scientific">Paenibacillus hemerocallicola</name>
    <dbReference type="NCBI Taxonomy" id="1172614"/>
    <lineage>
        <taxon>Bacteria</taxon>
        <taxon>Bacillati</taxon>
        <taxon>Bacillota</taxon>
        <taxon>Bacilli</taxon>
        <taxon>Bacillales</taxon>
        <taxon>Paenibacillaceae</taxon>
        <taxon>Paenibacillus</taxon>
    </lineage>
</organism>
<comment type="caution">
    <text evidence="3">The sequence shown here is derived from an EMBL/GenBank/DDBJ whole genome shotgun (WGS) entry which is preliminary data.</text>
</comment>
<sequence>MHFDSLPSLWFGLSLPAIVLLYLFKRKYVDTRVSSHMLWNRVLKDMEANRPWQKLRNRLLMIIQLLAAALLVLALMQPWMWSQRSAKAHVVIVLDRSASMTASILAPDGATESRFERAKRMIADWAKDEAPDSAITLLTMGEQAEVLLSRESSPDKLRAALDPIQPAYGKTAYKEAMSLAAAMTRSDPDSEIRLFTDGQFAEPVSDLSFAVPVTVERVEAADGAASSGNVSVSQFGVKSARDAGGTVTAVASVKNWGDTPKQIEVSLYAGGELADVRTVAVEPGKQASVYFERLASADWYKLDIGRGDSLLMDNVSYAFLEGDRPKKVLLVGSGNLFLEKALQLAGAEVTQLSPDGAAAWIRSQKADNSPDVVVVDSVADPVLASAEWGKWLSSKPVWYIRSGYEGKETAVPAGTYSIEEHPVSRYVKLQDTHVANVYQPGKVDWGKPIVSAKDVPLIYAGAENGQPRLLIAFSLQQSDLPLRSEFPVLVQNALGWLTAAQGGSLGKAVAGERKEIAMSPDAFSAKWISAESGHTDSEAEKSSGMIASMQTVPSLPGLYRLEEQDESGKTIRVRWLGAAADSRESGPGQSELRFTHTSAASGDAGESAQTGEERGAPLALWRWIVVLILAVLVWEWGVYRRGTSV</sequence>
<dbReference type="InterPro" id="IPR002035">
    <property type="entry name" value="VWF_A"/>
</dbReference>
<dbReference type="Pfam" id="PF07584">
    <property type="entry name" value="BatA"/>
    <property type="match status" value="1"/>
</dbReference>
<dbReference type="EMBL" id="VDCQ01000011">
    <property type="protein sequence ID" value="TNJ66305.1"/>
    <property type="molecule type" value="Genomic_DNA"/>
</dbReference>
<dbReference type="SMART" id="SM00327">
    <property type="entry name" value="VWA"/>
    <property type="match status" value="1"/>
</dbReference>
<dbReference type="AlphaFoldDB" id="A0A5C4TBK7"/>
<feature type="transmembrane region" description="Helical" evidence="1">
    <location>
        <begin position="620"/>
        <end position="639"/>
    </location>
</feature>
<dbReference type="Pfam" id="PF13519">
    <property type="entry name" value="VWA_2"/>
    <property type="match status" value="1"/>
</dbReference>
<gene>
    <name evidence="3" type="ORF">FE784_10010</name>
</gene>
<accession>A0A5C4TBK7</accession>
<evidence type="ECO:0000259" key="2">
    <source>
        <dbReference type="SMART" id="SM00327"/>
    </source>
</evidence>
<dbReference type="InterPro" id="IPR024163">
    <property type="entry name" value="Aerotolerance_reg_N"/>
</dbReference>
<evidence type="ECO:0000313" key="3">
    <source>
        <dbReference type="EMBL" id="TNJ66305.1"/>
    </source>
</evidence>
<keyword evidence="4" id="KW-1185">Reference proteome</keyword>
<keyword evidence="1" id="KW-1133">Transmembrane helix</keyword>
<dbReference type="CDD" id="cd00198">
    <property type="entry name" value="vWFA"/>
    <property type="match status" value="1"/>
</dbReference>
<feature type="domain" description="VWFA" evidence="2">
    <location>
        <begin position="87"/>
        <end position="291"/>
    </location>
</feature>
<proteinExistence type="predicted"/>
<dbReference type="Proteomes" id="UP000307943">
    <property type="component" value="Unassembled WGS sequence"/>
</dbReference>
<dbReference type="Gene3D" id="3.40.50.410">
    <property type="entry name" value="von Willebrand factor, type A domain"/>
    <property type="match status" value="1"/>
</dbReference>
<name>A0A5C4TBK7_9BACL</name>
<evidence type="ECO:0000313" key="4">
    <source>
        <dbReference type="Proteomes" id="UP000307943"/>
    </source>
</evidence>
<protein>
    <submittedName>
        <fullName evidence="3">VWA domain-containing protein</fullName>
    </submittedName>
</protein>
<keyword evidence="1" id="KW-0472">Membrane</keyword>
<feature type="transmembrane region" description="Helical" evidence="1">
    <location>
        <begin position="6"/>
        <end position="24"/>
    </location>
</feature>
<feature type="transmembrane region" description="Helical" evidence="1">
    <location>
        <begin position="59"/>
        <end position="81"/>
    </location>
</feature>
<dbReference type="RefSeq" id="WP_139602061.1">
    <property type="nucleotide sequence ID" value="NZ_VDCQ01000011.1"/>
</dbReference>
<dbReference type="OrthoDB" id="9780136at2"/>
<reference evidence="3 4" key="1">
    <citation type="submission" date="2019-05" db="EMBL/GenBank/DDBJ databases">
        <title>We sequenced the genome of Paenibacillus hemerocallicola KCTC 33185 for further insight into its adaptation and study the phylogeny of Paenibacillus.</title>
        <authorList>
            <person name="Narsing Rao M.P."/>
        </authorList>
    </citation>
    <scope>NUCLEOTIDE SEQUENCE [LARGE SCALE GENOMIC DNA]</scope>
    <source>
        <strain evidence="3 4">KCTC 33185</strain>
    </source>
</reference>
<dbReference type="InterPro" id="IPR036465">
    <property type="entry name" value="vWFA_dom_sf"/>
</dbReference>
<dbReference type="SUPFAM" id="SSF53300">
    <property type="entry name" value="vWA-like"/>
    <property type="match status" value="1"/>
</dbReference>
<keyword evidence="1" id="KW-0812">Transmembrane</keyword>